<keyword evidence="2" id="KW-0378">Hydrolase</keyword>
<dbReference type="InterPro" id="IPR011059">
    <property type="entry name" value="Metal-dep_hydrolase_composite"/>
</dbReference>
<dbReference type="AlphaFoldDB" id="A0A060C602"/>
<dbReference type="PANTHER" id="PTHR11113">
    <property type="entry name" value="N-ACETYLGLUCOSAMINE-6-PHOSPHATE DEACETYLASE"/>
    <property type="match status" value="1"/>
</dbReference>
<protein>
    <submittedName>
        <fullName evidence="3">CAZy families CE9 protein</fullName>
    </submittedName>
</protein>
<dbReference type="SUPFAM" id="SSF51338">
    <property type="entry name" value="Composite domain of metallo-dependent hydrolases"/>
    <property type="match status" value="1"/>
</dbReference>
<sequence>SVQGQSGWWLLPDRLFDGEQWLNSCALRIEEGFIAAIAPEDAITEKETIVRSRHVICPGFVDLQINGGGGEMFNNKPEPAALQIIGEAHAKLGTTSWLPTFITDTADKLDFAVDAVLATIGQYGVVGIHIEGPHINVLRKGTHSAALIRVFDDRTMA</sequence>
<dbReference type="EMBL" id="KF120906">
    <property type="protein sequence ID" value="AIA88186.1"/>
    <property type="molecule type" value="Genomic_DNA"/>
</dbReference>
<dbReference type="InterPro" id="IPR032466">
    <property type="entry name" value="Metal_Hydrolase"/>
</dbReference>
<evidence type="ECO:0000256" key="2">
    <source>
        <dbReference type="ARBA" id="ARBA00022801"/>
    </source>
</evidence>
<evidence type="ECO:0000256" key="1">
    <source>
        <dbReference type="ARBA" id="ARBA00010716"/>
    </source>
</evidence>
<dbReference type="PANTHER" id="PTHR11113:SF14">
    <property type="entry name" value="N-ACETYLGLUCOSAMINE-6-PHOSPHATE DEACETYLASE"/>
    <property type="match status" value="1"/>
</dbReference>
<proteinExistence type="inferred from homology"/>
<dbReference type="GO" id="GO:0008448">
    <property type="term" value="F:N-acetylglucosamine-6-phosphate deacetylase activity"/>
    <property type="evidence" value="ECO:0007669"/>
    <property type="project" value="TreeGrafter"/>
</dbReference>
<name>A0A060C602_9RHOB</name>
<feature type="non-terminal residue" evidence="3">
    <location>
        <position position="157"/>
    </location>
</feature>
<evidence type="ECO:0000313" key="3">
    <source>
        <dbReference type="EMBL" id="AIA88186.1"/>
    </source>
</evidence>
<dbReference type="Gene3D" id="3.20.20.140">
    <property type="entry name" value="Metal-dependent hydrolases"/>
    <property type="match status" value="1"/>
</dbReference>
<accession>A0A060C602</accession>
<dbReference type="SUPFAM" id="SSF51556">
    <property type="entry name" value="Metallo-dependent hydrolases"/>
    <property type="match status" value="1"/>
</dbReference>
<comment type="similarity">
    <text evidence="1">Belongs to the metallo-dependent hydrolases superfamily. NagA family.</text>
</comment>
<reference evidence="3" key="1">
    <citation type="journal article" date="2013" name="Environ. Microbiol.">
        <title>Seasonally variable intestinal metagenomes of the red palm weevil (Rhynchophorus ferrugineus).</title>
        <authorList>
            <person name="Jia S."/>
            <person name="Zhang X."/>
            <person name="Zhang G."/>
            <person name="Yin A."/>
            <person name="Zhang S."/>
            <person name="Li F."/>
            <person name="Wang L."/>
            <person name="Zhao D."/>
            <person name="Yun Q."/>
            <person name="Tala"/>
            <person name="Wang J."/>
            <person name="Sun G."/>
            <person name="Baabdullah M."/>
            <person name="Yu X."/>
            <person name="Hu S."/>
            <person name="Al-Mssallem I.S."/>
            <person name="Yu J."/>
        </authorList>
    </citation>
    <scope>NUCLEOTIDE SEQUENCE</scope>
</reference>
<feature type="non-terminal residue" evidence="3">
    <location>
        <position position="1"/>
    </location>
</feature>
<dbReference type="GO" id="GO:0006046">
    <property type="term" value="P:N-acetylglucosamine catabolic process"/>
    <property type="evidence" value="ECO:0007669"/>
    <property type="project" value="TreeGrafter"/>
</dbReference>
<organism evidence="3">
    <name type="scientific">uncultured Jannaschia sp</name>
    <dbReference type="NCBI Taxonomy" id="293347"/>
    <lineage>
        <taxon>Bacteria</taxon>
        <taxon>Pseudomonadati</taxon>
        <taxon>Pseudomonadota</taxon>
        <taxon>Alphaproteobacteria</taxon>
        <taxon>Rhodobacterales</taxon>
        <taxon>Roseobacteraceae</taxon>
        <taxon>Jannaschia</taxon>
        <taxon>environmental samples</taxon>
    </lineage>
</organism>